<dbReference type="InterPro" id="IPR007110">
    <property type="entry name" value="Ig-like_dom"/>
</dbReference>
<sequence length="90" mass="9923">LQPHGGSLTLVCRSSGFEFGKFDMQWIRQRPGQGLEFVSAIDIYGGTWYAPSLKGRVWITRDNGQSSVTLAMSSLRDDDSAVYFCAKEAG</sequence>
<keyword evidence="1" id="KW-0391">Immunity</keyword>
<dbReference type="Proteomes" id="UP000523279">
    <property type="component" value="Unassembled WGS sequence"/>
</dbReference>
<gene>
    <name evidence="5" type="primary">Ighv364d_1</name>
    <name evidence="5" type="ORF">DICEXI_R09983</name>
</gene>
<dbReference type="SMART" id="SM00406">
    <property type="entry name" value="IGv"/>
    <property type="match status" value="1"/>
</dbReference>
<dbReference type="PROSITE" id="PS50835">
    <property type="entry name" value="IG_LIKE"/>
    <property type="match status" value="1"/>
</dbReference>
<keyword evidence="3" id="KW-1280">Immunoglobulin</keyword>
<dbReference type="InterPro" id="IPR050199">
    <property type="entry name" value="IgHV"/>
</dbReference>
<dbReference type="PANTHER" id="PTHR23266">
    <property type="entry name" value="IMMUNOGLOBULIN HEAVY CHAIN"/>
    <property type="match status" value="1"/>
</dbReference>
<evidence type="ECO:0000256" key="1">
    <source>
        <dbReference type="ARBA" id="ARBA00022859"/>
    </source>
</evidence>
<dbReference type="GO" id="GO:0005576">
    <property type="term" value="C:extracellular region"/>
    <property type="evidence" value="ECO:0007669"/>
    <property type="project" value="UniProtKB-ARBA"/>
</dbReference>
<accession>A0A7K9KFC9</accession>
<dbReference type="InterPro" id="IPR013106">
    <property type="entry name" value="Ig_V-set"/>
</dbReference>
<reference evidence="5 6" key="1">
    <citation type="submission" date="2019-09" db="EMBL/GenBank/DDBJ databases">
        <title>Bird 10,000 Genomes (B10K) Project - Family phase.</title>
        <authorList>
            <person name="Zhang G."/>
        </authorList>
    </citation>
    <scope>NUCLEOTIDE SEQUENCE [LARGE SCALE GENOMIC DNA]</scope>
    <source>
        <strain evidence="5">B10K-DU-001-34</strain>
        <tissue evidence="5">Muscle</tissue>
    </source>
</reference>
<feature type="non-terminal residue" evidence="5">
    <location>
        <position position="1"/>
    </location>
</feature>
<dbReference type="GO" id="GO:0002250">
    <property type="term" value="P:adaptive immune response"/>
    <property type="evidence" value="ECO:0007669"/>
    <property type="project" value="UniProtKB-KW"/>
</dbReference>
<dbReference type="InterPro" id="IPR013783">
    <property type="entry name" value="Ig-like_fold"/>
</dbReference>
<dbReference type="GO" id="GO:0019814">
    <property type="term" value="C:immunoglobulin complex"/>
    <property type="evidence" value="ECO:0007669"/>
    <property type="project" value="UniProtKB-KW"/>
</dbReference>
<dbReference type="InterPro" id="IPR036179">
    <property type="entry name" value="Ig-like_dom_sf"/>
</dbReference>
<name>A0A7K9KFC9_9PASE</name>
<evidence type="ECO:0000313" key="6">
    <source>
        <dbReference type="Proteomes" id="UP000523279"/>
    </source>
</evidence>
<keyword evidence="6" id="KW-1185">Reference proteome</keyword>
<protein>
    <submittedName>
        <fullName evidence="5">HV64D protein</fullName>
    </submittedName>
</protein>
<organism evidence="5 6">
    <name type="scientific">Dicaeum eximium</name>
    <dbReference type="NCBI Taxonomy" id="667154"/>
    <lineage>
        <taxon>Eukaryota</taxon>
        <taxon>Metazoa</taxon>
        <taxon>Chordata</taxon>
        <taxon>Craniata</taxon>
        <taxon>Vertebrata</taxon>
        <taxon>Euteleostomi</taxon>
        <taxon>Archelosauria</taxon>
        <taxon>Archosauria</taxon>
        <taxon>Dinosauria</taxon>
        <taxon>Saurischia</taxon>
        <taxon>Theropoda</taxon>
        <taxon>Coelurosauria</taxon>
        <taxon>Aves</taxon>
        <taxon>Neognathae</taxon>
        <taxon>Neoaves</taxon>
        <taxon>Telluraves</taxon>
        <taxon>Australaves</taxon>
        <taxon>Passeriformes</taxon>
        <taxon>Passeroidea</taxon>
        <taxon>Dicaeidae</taxon>
        <taxon>Dicaeum</taxon>
    </lineage>
</organism>
<evidence type="ECO:0000313" key="5">
    <source>
        <dbReference type="EMBL" id="NXH48888.1"/>
    </source>
</evidence>
<evidence type="ECO:0000256" key="2">
    <source>
        <dbReference type="ARBA" id="ARBA00023130"/>
    </source>
</evidence>
<dbReference type="Pfam" id="PF07686">
    <property type="entry name" value="V-set"/>
    <property type="match status" value="1"/>
</dbReference>
<feature type="non-terminal residue" evidence="5">
    <location>
        <position position="90"/>
    </location>
</feature>
<dbReference type="EMBL" id="VWZP01009336">
    <property type="protein sequence ID" value="NXH48888.1"/>
    <property type="molecule type" value="Genomic_DNA"/>
</dbReference>
<evidence type="ECO:0000256" key="3">
    <source>
        <dbReference type="ARBA" id="ARBA00043265"/>
    </source>
</evidence>
<dbReference type="Gene3D" id="2.60.40.10">
    <property type="entry name" value="Immunoglobulins"/>
    <property type="match status" value="1"/>
</dbReference>
<comment type="caution">
    <text evidence="5">The sequence shown here is derived from an EMBL/GenBank/DDBJ whole genome shotgun (WGS) entry which is preliminary data.</text>
</comment>
<dbReference type="SUPFAM" id="SSF48726">
    <property type="entry name" value="Immunoglobulin"/>
    <property type="match status" value="1"/>
</dbReference>
<keyword evidence="2" id="KW-1064">Adaptive immunity</keyword>
<evidence type="ECO:0000259" key="4">
    <source>
        <dbReference type="PROSITE" id="PS50835"/>
    </source>
</evidence>
<proteinExistence type="predicted"/>
<dbReference type="AlphaFoldDB" id="A0A7K9KFC9"/>
<feature type="domain" description="Ig-like" evidence="4">
    <location>
        <begin position="1"/>
        <end position="90"/>
    </location>
</feature>